<dbReference type="SUPFAM" id="SSF56281">
    <property type="entry name" value="Metallo-hydrolase/oxidoreductase"/>
    <property type="match status" value="1"/>
</dbReference>
<reference evidence="2 3" key="1">
    <citation type="submission" date="2016-10" db="EMBL/GenBank/DDBJ databases">
        <authorList>
            <person name="de Groot N.N."/>
        </authorList>
    </citation>
    <scope>NUCLEOTIDE SEQUENCE [LARGE SCALE GENOMIC DNA]</scope>
    <source>
        <strain evidence="2 3">AB35.6</strain>
    </source>
</reference>
<evidence type="ECO:0000313" key="2">
    <source>
        <dbReference type="EMBL" id="SEC17382.1"/>
    </source>
</evidence>
<dbReference type="EMBL" id="FNSD01000001">
    <property type="protein sequence ID" value="SEC17382.1"/>
    <property type="molecule type" value="Genomic_DNA"/>
</dbReference>
<dbReference type="AlphaFoldDB" id="A0A1H4QD15"/>
<dbReference type="Pfam" id="PF12706">
    <property type="entry name" value="Lactamase_B_2"/>
    <property type="match status" value="1"/>
</dbReference>
<organism evidence="2 3">
    <name type="scientific">Terriglobus roseus</name>
    <dbReference type="NCBI Taxonomy" id="392734"/>
    <lineage>
        <taxon>Bacteria</taxon>
        <taxon>Pseudomonadati</taxon>
        <taxon>Acidobacteriota</taxon>
        <taxon>Terriglobia</taxon>
        <taxon>Terriglobales</taxon>
        <taxon>Acidobacteriaceae</taxon>
        <taxon>Terriglobus</taxon>
    </lineage>
</organism>
<dbReference type="RefSeq" id="WP_083350543.1">
    <property type="nucleotide sequence ID" value="NZ_FNSD01000001.1"/>
</dbReference>
<feature type="domain" description="Metallo-beta-lactamase" evidence="1">
    <location>
        <begin position="44"/>
        <end position="241"/>
    </location>
</feature>
<dbReference type="Gene3D" id="3.60.15.10">
    <property type="entry name" value="Ribonuclease Z/Hydroxyacylglutathione hydrolase-like"/>
    <property type="match status" value="1"/>
</dbReference>
<dbReference type="PANTHER" id="PTHR42663">
    <property type="entry name" value="HYDROLASE C777.06C-RELATED-RELATED"/>
    <property type="match status" value="1"/>
</dbReference>
<dbReference type="InterPro" id="IPR036866">
    <property type="entry name" value="RibonucZ/Hydroxyglut_hydro"/>
</dbReference>
<protein>
    <submittedName>
        <fullName evidence="2">Phosphoribosyl 1,2-cyclic phosphate phosphodiesterase</fullName>
    </submittedName>
</protein>
<evidence type="ECO:0000259" key="1">
    <source>
        <dbReference type="SMART" id="SM00849"/>
    </source>
</evidence>
<name>A0A1H4QD15_9BACT</name>
<evidence type="ECO:0000313" key="3">
    <source>
        <dbReference type="Proteomes" id="UP000182409"/>
    </source>
</evidence>
<proteinExistence type="predicted"/>
<dbReference type="Proteomes" id="UP000182409">
    <property type="component" value="Unassembled WGS sequence"/>
</dbReference>
<dbReference type="SMART" id="SM00849">
    <property type="entry name" value="Lactamase_B"/>
    <property type="match status" value="1"/>
</dbReference>
<dbReference type="PANTHER" id="PTHR42663:SF6">
    <property type="entry name" value="HYDROLASE C777.06C-RELATED"/>
    <property type="match status" value="1"/>
</dbReference>
<dbReference type="CDD" id="cd16279">
    <property type="entry name" value="metallo-hydrolase-like_MBL-fold"/>
    <property type="match status" value="1"/>
</dbReference>
<accession>A0A1H4QD15</accession>
<dbReference type="InterPro" id="IPR001279">
    <property type="entry name" value="Metallo-B-lactamas"/>
</dbReference>
<gene>
    <name evidence="2" type="ORF">SAMN05443244_2833</name>
</gene>
<sequence>MSASNTSSAELLFLGTGTSMGVPTLGCKCAVCRSSDPHNNRMRSSIALRFHDAVHDVQRTVLIDTGQEFRMQALRFAIDHLDAVLYTHGHADHILGFDDLRPLTFGHAANLPIYADDPTADILEHVFAYTFRKVNRYPTSARVDLHRLSSEPATTFDLFGSTFERIPVMHGHHIIAGYRFGNAAYLTDMSDLPEASYDRLRDLDIVVLDALRREPHPSHSHLDKSIAIAQRIGAKQTYFTHISHDLEHAATEAGLPDGIHMAYDGLQLNFDTAAGEMA</sequence>